<dbReference type="AlphaFoldDB" id="A0A8T2BSJ9"/>
<sequence>MTNDPETMLESAVNGAKFVIDAAAKAKFKRLTKTAGVILISAKTLRIGIATGRWWRNNRRGRRRRKKVWTLW</sequence>
<organism evidence="2 3">
    <name type="scientific">Arabidopsis suecica</name>
    <name type="common">Swedish thale-cress</name>
    <name type="synonym">Cardaminopsis suecica</name>
    <dbReference type="NCBI Taxonomy" id="45249"/>
    <lineage>
        <taxon>Eukaryota</taxon>
        <taxon>Viridiplantae</taxon>
        <taxon>Streptophyta</taxon>
        <taxon>Embryophyta</taxon>
        <taxon>Tracheophyta</taxon>
        <taxon>Spermatophyta</taxon>
        <taxon>Magnoliopsida</taxon>
        <taxon>eudicotyledons</taxon>
        <taxon>Gunneridae</taxon>
        <taxon>Pentapetalae</taxon>
        <taxon>rosids</taxon>
        <taxon>malvids</taxon>
        <taxon>Brassicales</taxon>
        <taxon>Brassicaceae</taxon>
        <taxon>Camelineae</taxon>
        <taxon>Arabidopsis</taxon>
    </lineage>
</organism>
<keyword evidence="1" id="KW-0472">Membrane</keyword>
<accession>A0A8T2BSJ9</accession>
<dbReference type="EMBL" id="JAEFBJ010000007">
    <property type="protein sequence ID" value="KAG7588612.1"/>
    <property type="molecule type" value="Genomic_DNA"/>
</dbReference>
<protein>
    <submittedName>
        <fullName evidence="2">Uncharacterized protein</fullName>
    </submittedName>
</protein>
<dbReference type="OrthoDB" id="2735536at2759"/>
<evidence type="ECO:0000313" key="3">
    <source>
        <dbReference type="Proteomes" id="UP000694251"/>
    </source>
</evidence>
<evidence type="ECO:0000256" key="1">
    <source>
        <dbReference type="SAM" id="Phobius"/>
    </source>
</evidence>
<dbReference type="Proteomes" id="UP000694251">
    <property type="component" value="Chromosome 7"/>
</dbReference>
<gene>
    <name evidence="2" type="ORF">ISN44_As07g009390</name>
</gene>
<keyword evidence="3" id="KW-1185">Reference proteome</keyword>
<proteinExistence type="predicted"/>
<feature type="transmembrane region" description="Helical" evidence="1">
    <location>
        <begin position="35"/>
        <end position="55"/>
    </location>
</feature>
<comment type="caution">
    <text evidence="2">The sequence shown here is derived from an EMBL/GenBank/DDBJ whole genome shotgun (WGS) entry which is preliminary data.</text>
</comment>
<reference evidence="2 3" key="1">
    <citation type="submission" date="2020-12" db="EMBL/GenBank/DDBJ databases">
        <title>Concerted genomic and epigenomic changes stabilize Arabidopsis allopolyploids.</title>
        <authorList>
            <person name="Chen Z."/>
        </authorList>
    </citation>
    <scope>NUCLEOTIDE SEQUENCE [LARGE SCALE GENOMIC DNA]</scope>
    <source>
        <strain evidence="2">As9502</strain>
        <tissue evidence="2">Leaf</tissue>
    </source>
</reference>
<keyword evidence="1" id="KW-1133">Transmembrane helix</keyword>
<keyword evidence="1" id="KW-0812">Transmembrane</keyword>
<evidence type="ECO:0000313" key="2">
    <source>
        <dbReference type="EMBL" id="KAG7588612.1"/>
    </source>
</evidence>
<name>A0A8T2BSJ9_ARASU</name>